<evidence type="ECO:0000313" key="2">
    <source>
        <dbReference type="Proteomes" id="UP001236369"/>
    </source>
</evidence>
<comment type="caution">
    <text evidence="1">The sequence shown here is derived from an EMBL/GenBank/DDBJ whole genome shotgun (WGS) entry which is preliminary data.</text>
</comment>
<organism evidence="1 2">
    <name type="scientific">Methylobacterium persicinum</name>
    <dbReference type="NCBI Taxonomy" id="374426"/>
    <lineage>
        <taxon>Bacteria</taxon>
        <taxon>Pseudomonadati</taxon>
        <taxon>Pseudomonadota</taxon>
        <taxon>Alphaproteobacteria</taxon>
        <taxon>Hyphomicrobiales</taxon>
        <taxon>Methylobacteriaceae</taxon>
        <taxon>Methylobacterium</taxon>
    </lineage>
</organism>
<gene>
    <name evidence="1" type="ORF">QO016_004690</name>
</gene>
<dbReference type="RefSeq" id="WP_238249915.1">
    <property type="nucleotide sequence ID" value="NZ_BPQX01000035.1"/>
</dbReference>
<proteinExistence type="predicted"/>
<keyword evidence="2" id="KW-1185">Reference proteome</keyword>
<accession>A0ABU0HS53</accession>
<name>A0ABU0HS53_9HYPH</name>
<evidence type="ECO:0008006" key="3">
    <source>
        <dbReference type="Google" id="ProtNLM"/>
    </source>
</evidence>
<evidence type="ECO:0000313" key="1">
    <source>
        <dbReference type="EMBL" id="MDQ0445163.1"/>
    </source>
</evidence>
<protein>
    <recommendedName>
        <fullName evidence="3">HNH endonuclease</fullName>
    </recommendedName>
</protein>
<dbReference type="Proteomes" id="UP001236369">
    <property type="component" value="Unassembled WGS sequence"/>
</dbReference>
<dbReference type="EMBL" id="JAUSVV010000022">
    <property type="protein sequence ID" value="MDQ0445163.1"/>
    <property type="molecule type" value="Genomic_DNA"/>
</dbReference>
<reference evidence="1 2" key="1">
    <citation type="submission" date="2023-07" db="EMBL/GenBank/DDBJ databases">
        <title>Genomic Encyclopedia of Type Strains, Phase IV (KMG-IV): sequencing the most valuable type-strain genomes for metagenomic binning, comparative biology and taxonomic classification.</title>
        <authorList>
            <person name="Goeker M."/>
        </authorList>
    </citation>
    <scope>NUCLEOTIDE SEQUENCE [LARGE SCALE GENOMIC DNA]</scope>
    <source>
        <strain evidence="1 2">DSM 19562</strain>
    </source>
</reference>
<sequence length="142" mass="16438">MPIRREHRFFYPIDWPQLSAVIRFRRAKGRCEACGRPHGETVWHLGDGRWWDVQAGSWRDGAGQLVCLVVGEDDVLGSVRTTRVVLAAAHRNHDTSDNRGVNLIAVCQRCHMNHDRPEHKRRRWRTLFRRKAAGDLFGGPYT</sequence>